<dbReference type="InterPro" id="IPR053157">
    <property type="entry name" value="Sterol_Uptake_Regulator"/>
</dbReference>
<dbReference type="Gene3D" id="4.10.240.10">
    <property type="entry name" value="Zn(2)-C6 fungal-type DNA-binding domain"/>
    <property type="match status" value="1"/>
</dbReference>
<sequence>MPARRPLQRPHKKSRLGCQECKRRHIKCDEVRLICGNCLGDYQTCIYASPPPPTVYLLSKSAHASSYLIETPGDTSSVTPTLLPVSVGLTLHYFIFETIPCLDESSSFGREQACLMMPVALSTPYAVPETICLCNNAHSEVTVENCASMLIFSRFLSLHTLTDVAIAVRNDASGFLDLHFSLSSILNRAEYSLNPPYSLSQFDHLHALLDQADMGTESKLACQEAVSQLQLVYRSEKLPVEISEMSHSSGLFVTKAGQMLIEEITGFLGAFWKEWLEWPDNVLGQSVDDT</sequence>
<feature type="domain" description="Zn(2)-C6 fungal-type" evidence="2">
    <location>
        <begin position="17"/>
        <end position="47"/>
    </location>
</feature>
<gene>
    <name evidence="3" type="ORF">BS50DRAFT_603925</name>
</gene>
<dbReference type="PANTHER" id="PTHR47784:SF4">
    <property type="entry name" value="ZN(II)2CYS6 TRANSCRIPTION FACTOR (EUROFUNG)"/>
    <property type="match status" value="1"/>
</dbReference>
<dbReference type="PROSITE" id="PS00463">
    <property type="entry name" value="ZN2_CY6_FUNGAL_1"/>
    <property type="match status" value="1"/>
</dbReference>
<dbReference type="Proteomes" id="UP000240883">
    <property type="component" value="Unassembled WGS sequence"/>
</dbReference>
<evidence type="ECO:0000313" key="3">
    <source>
        <dbReference type="EMBL" id="PSN61801.1"/>
    </source>
</evidence>
<proteinExistence type="predicted"/>
<dbReference type="InterPro" id="IPR036864">
    <property type="entry name" value="Zn2-C6_fun-type_DNA-bd_sf"/>
</dbReference>
<reference evidence="3 4" key="1">
    <citation type="journal article" date="2018" name="Front. Microbiol.">
        <title>Genome-Wide Analysis of Corynespora cassiicola Leaf Fall Disease Putative Effectors.</title>
        <authorList>
            <person name="Lopez D."/>
            <person name="Ribeiro S."/>
            <person name="Label P."/>
            <person name="Fumanal B."/>
            <person name="Venisse J.S."/>
            <person name="Kohler A."/>
            <person name="de Oliveira R.R."/>
            <person name="Labutti K."/>
            <person name="Lipzen A."/>
            <person name="Lail K."/>
            <person name="Bauer D."/>
            <person name="Ohm R.A."/>
            <person name="Barry K.W."/>
            <person name="Spatafora J."/>
            <person name="Grigoriev I.V."/>
            <person name="Martin F.M."/>
            <person name="Pujade-Renaud V."/>
        </authorList>
    </citation>
    <scope>NUCLEOTIDE SEQUENCE [LARGE SCALE GENOMIC DNA]</scope>
    <source>
        <strain evidence="3 4">Philippines</strain>
    </source>
</reference>
<dbReference type="SUPFAM" id="SSF57701">
    <property type="entry name" value="Zn2/Cys6 DNA-binding domain"/>
    <property type="match status" value="1"/>
</dbReference>
<dbReference type="EMBL" id="KZ678143">
    <property type="protein sequence ID" value="PSN61801.1"/>
    <property type="molecule type" value="Genomic_DNA"/>
</dbReference>
<protein>
    <recommendedName>
        <fullName evidence="2">Zn(2)-C6 fungal-type domain-containing protein</fullName>
    </recommendedName>
</protein>
<dbReference type="CDD" id="cd00067">
    <property type="entry name" value="GAL4"/>
    <property type="match status" value="1"/>
</dbReference>
<name>A0A2T2N8L2_CORCC</name>
<dbReference type="SMART" id="SM00066">
    <property type="entry name" value="GAL4"/>
    <property type="match status" value="1"/>
</dbReference>
<dbReference type="PANTHER" id="PTHR47784">
    <property type="entry name" value="STEROL UPTAKE CONTROL PROTEIN 2"/>
    <property type="match status" value="1"/>
</dbReference>
<dbReference type="OrthoDB" id="4937900at2759"/>
<dbReference type="STRING" id="1448308.A0A2T2N8L2"/>
<dbReference type="GO" id="GO:0008270">
    <property type="term" value="F:zinc ion binding"/>
    <property type="evidence" value="ECO:0007669"/>
    <property type="project" value="InterPro"/>
</dbReference>
<dbReference type="PROSITE" id="PS50048">
    <property type="entry name" value="ZN2_CY6_FUNGAL_2"/>
    <property type="match status" value="1"/>
</dbReference>
<keyword evidence="4" id="KW-1185">Reference proteome</keyword>
<evidence type="ECO:0000259" key="2">
    <source>
        <dbReference type="PROSITE" id="PS50048"/>
    </source>
</evidence>
<dbReference type="InterPro" id="IPR001138">
    <property type="entry name" value="Zn2Cys6_DnaBD"/>
</dbReference>
<keyword evidence="1" id="KW-0539">Nucleus</keyword>
<dbReference type="GO" id="GO:0001228">
    <property type="term" value="F:DNA-binding transcription activator activity, RNA polymerase II-specific"/>
    <property type="evidence" value="ECO:0007669"/>
    <property type="project" value="TreeGrafter"/>
</dbReference>
<accession>A0A2T2N8L2</accession>
<dbReference type="AlphaFoldDB" id="A0A2T2N8L2"/>
<organism evidence="3 4">
    <name type="scientific">Corynespora cassiicola Philippines</name>
    <dbReference type="NCBI Taxonomy" id="1448308"/>
    <lineage>
        <taxon>Eukaryota</taxon>
        <taxon>Fungi</taxon>
        <taxon>Dikarya</taxon>
        <taxon>Ascomycota</taxon>
        <taxon>Pezizomycotina</taxon>
        <taxon>Dothideomycetes</taxon>
        <taxon>Pleosporomycetidae</taxon>
        <taxon>Pleosporales</taxon>
        <taxon>Corynesporascaceae</taxon>
        <taxon>Corynespora</taxon>
    </lineage>
</organism>
<dbReference type="Pfam" id="PF00172">
    <property type="entry name" value="Zn_clus"/>
    <property type="match status" value="1"/>
</dbReference>
<evidence type="ECO:0000313" key="4">
    <source>
        <dbReference type="Proteomes" id="UP000240883"/>
    </source>
</evidence>
<evidence type="ECO:0000256" key="1">
    <source>
        <dbReference type="ARBA" id="ARBA00023242"/>
    </source>
</evidence>